<dbReference type="Gene3D" id="1.10.260.50">
    <property type="match status" value="1"/>
</dbReference>
<dbReference type="Gene3D" id="3.40.640.10">
    <property type="entry name" value="Type I PLP-dependent aspartate aminotransferase-like (Major domain)"/>
    <property type="match status" value="1"/>
</dbReference>
<keyword evidence="4" id="KW-0808">Transferase</keyword>
<dbReference type="PANTHER" id="PTHR11601:SF50">
    <property type="entry name" value="CYSTEINE DESULFURASE ISCS 2-RELATED"/>
    <property type="match status" value="1"/>
</dbReference>
<dbReference type="SUPFAM" id="SSF53383">
    <property type="entry name" value="PLP-dependent transferases"/>
    <property type="match status" value="1"/>
</dbReference>
<comment type="cofactor">
    <cofactor evidence="1">
        <name>pyridoxal 5'-phosphate</name>
        <dbReference type="ChEBI" id="CHEBI:597326"/>
    </cofactor>
</comment>
<evidence type="ECO:0000259" key="3">
    <source>
        <dbReference type="Pfam" id="PF00266"/>
    </source>
</evidence>
<dbReference type="InterPro" id="IPR016454">
    <property type="entry name" value="Cysteine_dSase"/>
</dbReference>
<dbReference type="Proteomes" id="UP001236559">
    <property type="component" value="Unassembled WGS sequence"/>
</dbReference>
<feature type="domain" description="Aminotransferase class V" evidence="3">
    <location>
        <begin position="2"/>
        <end position="364"/>
    </location>
</feature>
<reference evidence="4 5" key="1">
    <citation type="submission" date="2023-07" db="EMBL/GenBank/DDBJ databases">
        <title>Genomic Encyclopedia of Type Strains, Phase IV (KMG-IV): sequencing the most valuable type-strain genomes for metagenomic binning, comparative biology and taxonomic classification.</title>
        <authorList>
            <person name="Goeker M."/>
        </authorList>
    </citation>
    <scope>NUCLEOTIDE SEQUENCE [LARGE SCALE GENOMIC DNA]</scope>
    <source>
        <strain evidence="4 5">DSM 22616</strain>
    </source>
</reference>
<dbReference type="InterPro" id="IPR015424">
    <property type="entry name" value="PyrdxlP-dep_Trfase"/>
</dbReference>
<dbReference type="PIRSF" id="PIRSF005572">
    <property type="entry name" value="NifS"/>
    <property type="match status" value="1"/>
</dbReference>
<accession>A0ABU0AVN8</accession>
<dbReference type="RefSeq" id="WP_307495217.1">
    <property type="nucleotide sequence ID" value="NZ_JAUSTN010000006.1"/>
</dbReference>
<dbReference type="PANTHER" id="PTHR11601">
    <property type="entry name" value="CYSTEINE DESULFURYLASE FAMILY MEMBER"/>
    <property type="match status" value="1"/>
</dbReference>
<evidence type="ECO:0000313" key="5">
    <source>
        <dbReference type="Proteomes" id="UP001236559"/>
    </source>
</evidence>
<dbReference type="Gene3D" id="3.90.1150.10">
    <property type="entry name" value="Aspartate Aminotransferase, domain 1"/>
    <property type="match status" value="1"/>
</dbReference>
<evidence type="ECO:0000256" key="1">
    <source>
        <dbReference type="ARBA" id="ARBA00001933"/>
    </source>
</evidence>
<evidence type="ECO:0000313" key="4">
    <source>
        <dbReference type="EMBL" id="MDQ0275321.1"/>
    </source>
</evidence>
<dbReference type="Pfam" id="PF00266">
    <property type="entry name" value="Aminotran_5"/>
    <property type="match status" value="1"/>
</dbReference>
<dbReference type="EMBL" id="JAUSTN010000006">
    <property type="protein sequence ID" value="MDQ0275321.1"/>
    <property type="molecule type" value="Genomic_DNA"/>
</dbReference>
<dbReference type="InterPro" id="IPR000192">
    <property type="entry name" value="Aminotrans_V_dom"/>
</dbReference>
<dbReference type="InterPro" id="IPR015422">
    <property type="entry name" value="PyrdxlP-dep_Trfase_small"/>
</dbReference>
<proteinExistence type="predicted"/>
<name>A0ABU0AVN8_9FIRM</name>
<comment type="caution">
    <text evidence="4">The sequence shown here is derived from an EMBL/GenBank/DDBJ whole genome shotgun (WGS) entry which is preliminary data.</text>
</comment>
<organism evidence="4 5">
    <name type="scientific">Peptoniphilus koenoeneniae</name>
    <dbReference type="NCBI Taxonomy" id="507751"/>
    <lineage>
        <taxon>Bacteria</taxon>
        <taxon>Bacillati</taxon>
        <taxon>Bacillota</taxon>
        <taxon>Tissierellia</taxon>
        <taxon>Tissierellales</taxon>
        <taxon>Peptoniphilaceae</taxon>
        <taxon>Peptoniphilus</taxon>
    </lineage>
</organism>
<sequence>MIYLDNCATTKPRQEVVEEVVKMLKNDFANPSSLHSFGLKAEKVREEARKNLAQLINVLPSEIYFTSGGTESNNIAVNGFVNKNKRFKKIITSKIEHASLYDKFLSYRDFGYEVVFLNVDFDGKVDFNELKREVDGNTALVALAHVNNEIGTIQDIKELVKIVKEKNPETFVHVDGVQALGKIKLDLKDLGVDSYSVSSHKIYGPKGSGALYLKSGISIPSLVIGGGQEKNLRSGTENMPGLAGFGKACQIKTEKFNEEQDHVKKIKAYFLENLKNYIDDYKINSPLCSSPYIVSLSIRGTRGEVILHSLEEYEIYISTASACSSNGVHRSHVLEAIKLNPSEMEGTIRICFSKDISKNDIDVFLEKLNQVVKDIREVMKK</sequence>
<keyword evidence="2" id="KW-0663">Pyridoxal phosphate</keyword>
<protein>
    <submittedName>
        <fullName evidence="4">Cysteine desulfurase</fullName>
        <ecNumber evidence="4">2.8.1.7</ecNumber>
    </submittedName>
</protein>
<dbReference type="EC" id="2.8.1.7" evidence="4"/>
<gene>
    <name evidence="4" type="ORF">J2S72_001346</name>
</gene>
<dbReference type="GO" id="GO:0031071">
    <property type="term" value="F:cysteine desulfurase activity"/>
    <property type="evidence" value="ECO:0007669"/>
    <property type="project" value="UniProtKB-EC"/>
</dbReference>
<evidence type="ECO:0000256" key="2">
    <source>
        <dbReference type="ARBA" id="ARBA00022898"/>
    </source>
</evidence>
<dbReference type="InterPro" id="IPR015421">
    <property type="entry name" value="PyrdxlP-dep_Trfase_major"/>
</dbReference>
<keyword evidence="5" id="KW-1185">Reference proteome</keyword>